<dbReference type="AlphaFoldDB" id="A0A1M5W2E4"/>
<dbReference type="Pfam" id="PF00156">
    <property type="entry name" value="Pribosyltran"/>
    <property type="match status" value="1"/>
</dbReference>
<evidence type="ECO:0000256" key="1">
    <source>
        <dbReference type="ARBA" id="ARBA00008007"/>
    </source>
</evidence>
<dbReference type="Proteomes" id="UP000184526">
    <property type="component" value="Unassembled WGS sequence"/>
</dbReference>
<dbReference type="InterPro" id="IPR029057">
    <property type="entry name" value="PRTase-like"/>
</dbReference>
<feature type="domain" description="Phosphoribosyltransferase" evidence="2">
    <location>
        <begin position="166"/>
        <end position="224"/>
    </location>
</feature>
<evidence type="ECO:0000313" key="3">
    <source>
        <dbReference type="EMBL" id="SHH81394.1"/>
    </source>
</evidence>
<dbReference type="RefSeq" id="WP_072831396.1">
    <property type="nucleotide sequence ID" value="NZ_FQXP01000005.1"/>
</dbReference>
<dbReference type="STRING" id="1121306.SAMN02745196_01491"/>
<name>A0A1M5W2E4_9CLOT</name>
<dbReference type="PANTHER" id="PTHR47505:SF1">
    <property type="entry name" value="DNA UTILIZATION PROTEIN YHGH"/>
    <property type="match status" value="1"/>
</dbReference>
<reference evidence="3 4" key="1">
    <citation type="submission" date="2016-11" db="EMBL/GenBank/DDBJ databases">
        <authorList>
            <person name="Jaros S."/>
            <person name="Januszkiewicz K."/>
            <person name="Wedrychowicz H."/>
        </authorList>
    </citation>
    <scope>NUCLEOTIDE SEQUENCE [LARGE SCALE GENOMIC DNA]</scope>
    <source>
        <strain evidence="3 4">DSM 3089</strain>
    </source>
</reference>
<sequence>MANKFKVAIKYLYEGVLENLFFTSETCILCNEYSYEPYICNKCLAEISLCESNYYINKDDYNIACSSLAYYAYPIKDIILGLKFKNNPMYAKILVYIFDKYVKIDWELVDYITYVPMTKKDKVKRGYNQSELLAKHLSDAHNITMIDALMKFKSTEEQVGLNRNERFNNIKGVFKLSLDKNFIKDKRIVIVDDVITTGATSFYCSKELLNNGAKSVEICTIAKSGNKSTITI</sequence>
<evidence type="ECO:0000313" key="4">
    <source>
        <dbReference type="Proteomes" id="UP000184526"/>
    </source>
</evidence>
<keyword evidence="4" id="KW-1185">Reference proteome</keyword>
<dbReference type="EMBL" id="FQXP01000005">
    <property type="protein sequence ID" value="SHH81394.1"/>
    <property type="molecule type" value="Genomic_DNA"/>
</dbReference>
<proteinExistence type="inferred from homology"/>
<evidence type="ECO:0000259" key="2">
    <source>
        <dbReference type="Pfam" id="PF00156"/>
    </source>
</evidence>
<dbReference type="SUPFAM" id="SSF53271">
    <property type="entry name" value="PRTase-like"/>
    <property type="match status" value="1"/>
</dbReference>
<dbReference type="PANTHER" id="PTHR47505">
    <property type="entry name" value="DNA UTILIZATION PROTEIN YHGH"/>
    <property type="match status" value="1"/>
</dbReference>
<dbReference type="Gene3D" id="3.40.50.2020">
    <property type="match status" value="1"/>
</dbReference>
<dbReference type="CDD" id="cd06223">
    <property type="entry name" value="PRTases_typeI"/>
    <property type="match status" value="1"/>
</dbReference>
<protein>
    <submittedName>
        <fullName evidence="3">Competence protein ComFC</fullName>
    </submittedName>
</protein>
<organism evidence="3 4">
    <name type="scientific">Clostridium collagenovorans DSM 3089</name>
    <dbReference type="NCBI Taxonomy" id="1121306"/>
    <lineage>
        <taxon>Bacteria</taxon>
        <taxon>Bacillati</taxon>
        <taxon>Bacillota</taxon>
        <taxon>Clostridia</taxon>
        <taxon>Eubacteriales</taxon>
        <taxon>Clostridiaceae</taxon>
        <taxon>Clostridium</taxon>
    </lineage>
</organism>
<gene>
    <name evidence="3" type="ORF">SAMN02745196_01491</name>
</gene>
<accession>A0A1M5W2E4</accession>
<dbReference type="OrthoDB" id="9779910at2"/>
<dbReference type="InterPro" id="IPR051910">
    <property type="entry name" value="ComF/GntX_DNA_util-trans"/>
</dbReference>
<dbReference type="InterPro" id="IPR000836">
    <property type="entry name" value="PRTase_dom"/>
</dbReference>
<comment type="similarity">
    <text evidence="1">Belongs to the ComF/GntX family.</text>
</comment>